<evidence type="ECO:0000313" key="4">
    <source>
        <dbReference type="Proteomes" id="UP000218627"/>
    </source>
</evidence>
<dbReference type="RefSeq" id="WP_096602205.1">
    <property type="nucleotide sequence ID" value="NZ_OBEN01000005.1"/>
</dbReference>
<dbReference type="PANTHER" id="PTHR43151">
    <property type="entry name" value="FEOA FAMILY PROTEIN"/>
    <property type="match status" value="1"/>
</dbReference>
<gene>
    <name evidence="3" type="ORF">SAMN06265353_1113</name>
</gene>
<keyword evidence="4" id="KW-1185">Reference proteome</keyword>
<sequence>MNLEDAKVGTKVMIRDLTGKDEVVRRVEAMGLRRGKSIEVLQKLGRTILVKLNNSRIVISKDIARNISVE</sequence>
<organism evidence="3 4">
    <name type="scientific">Hydrogenobacter hydrogenophilus</name>
    <dbReference type="NCBI Taxonomy" id="35835"/>
    <lineage>
        <taxon>Bacteria</taxon>
        <taxon>Pseudomonadati</taxon>
        <taxon>Aquificota</taxon>
        <taxon>Aquificia</taxon>
        <taxon>Aquificales</taxon>
        <taxon>Aquificaceae</taxon>
        <taxon>Hydrogenobacter</taxon>
    </lineage>
</organism>
<accession>A0A285NZV6</accession>
<reference evidence="4" key="1">
    <citation type="submission" date="2017-09" db="EMBL/GenBank/DDBJ databases">
        <authorList>
            <person name="Varghese N."/>
            <person name="Submissions S."/>
        </authorList>
    </citation>
    <scope>NUCLEOTIDE SEQUENCE [LARGE SCALE GENOMIC DNA]</scope>
    <source>
        <strain evidence="4">DSM 2913</strain>
    </source>
</reference>
<dbReference type="InterPro" id="IPR053184">
    <property type="entry name" value="FeoA-like"/>
</dbReference>
<dbReference type="PANTHER" id="PTHR43151:SF1">
    <property type="entry name" value="SSR2333 PROTEIN"/>
    <property type="match status" value="1"/>
</dbReference>
<evidence type="ECO:0000259" key="2">
    <source>
        <dbReference type="SMART" id="SM00899"/>
    </source>
</evidence>
<dbReference type="Pfam" id="PF04023">
    <property type="entry name" value="FeoA"/>
    <property type="match status" value="1"/>
</dbReference>
<dbReference type="GO" id="GO:0046914">
    <property type="term" value="F:transition metal ion binding"/>
    <property type="evidence" value="ECO:0007669"/>
    <property type="project" value="InterPro"/>
</dbReference>
<feature type="domain" description="Ferrous iron transporter FeoA-like" evidence="2">
    <location>
        <begin position="1"/>
        <end position="70"/>
    </location>
</feature>
<dbReference type="InterPro" id="IPR038157">
    <property type="entry name" value="FeoA_core_dom"/>
</dbReference>
<dbReference type="Gene3D" id="2.30.30.90">
    <property type="match status" value="1"/>
</dbReference>
<evidence type="ECO:0000256" key="1">
    <source>
        <dbReference type="ARBA" id="ARBA00023004"/>
    </source>
</evidence>
<dbReference type="SUPFAM" id="SSF50037">
    <property type="entry name" value="C-terminal domain of transcriptional repressors"/>
    <property type="match status" value="1"/>
</dbReference>
<protein>
    <submittedName>
        <fullName evidence="3">Ferrous iron transport protein A</fullName>
    </submittedName>
</protein>
<dbReference type="InterPro" id="IPR007167">
    <property type="entry name" value="Fe-transptr_FeoA-like"/>
</dbReference>
<dbReference type="AlphaFoldDB" id="A0A285NZV6"/>
<dbReference type="InterPro" id="IPR008988">
    <property type="entry name" value="Transcriptional_repressor_C"/>
</dbReference>
<proteinExistence type="predicted"/>
<evidence type="ECO:0000313" key="3">
    <source>
        <dbReference type="EMBL" id="SNZ14473.1"/>
    </source>
</evidence>
<dbReference type="EMBL" id="OBEN01000005">
    <property type="protein sequence ID" value="SNZ14473.1"/>
    <property type="molecule type" value="Genomic_DNA"/>
</dbReference>
<dbReference type="OrthoDB" id="9811076at2"/>
<dbReference type="SMART" id="SM00899">
    <property type="entry name" value="FeoA"/>
    <property type="match status" value="1"/>
</dbReference>
<name>A0A285NZV6_9AQUI</name>
<dbReference type="Proteomes" id="UP000218627">
    <property type="component" value="Unassembled WGS sequence"/>
</dbReference>
<keyword evidence="1" id="KW-0408">Iron</keyword>